<proteinExistence type="predicted"/>
<dbReference type="InterPro" id="IPR029058">
    <property type="entry name" value="AB_hydrolase_fold"/>
</dbReference>
<evidence type="ECO:0000313" key="2">
    <source>
        <dbReference type="Proteomes" id="UP001299970"/>
    </source>
</evidence>
<sequence length="69" mass="7434">MHGAWHGPWAWQRLIEQLPDVDVHTVALPSTGSDPAVLGNLDDDAAAVTWIRTSRSSPSHSFASSPSSR</sequence>
<accession>A0ABS9T9A0</accession>
<gene>
    <name evidence="1" type="ORF">MMF94_05380</name>
</gene>
<dbReference type="Gene3D" id="3.40.50.1820">
    <property type="entry name" value="alpha/beta hydrolase"/>
    <property type="match status" value="1"/>
</dbReference>
<organism evidence="1 2">
    <name type="scientific">Pseudonocardia alaniniphila</name>
    <dbReference type="NCBI Taxonomy" id="75291"/>
    <lineage>
        <taxon>Bacteria</taxon>
        <taxon>Bacillati</taxon>
        <taxon>Actinomycetota</taxon>
        <taxon>Actinomycetes</taxon>
        <taxon>Pseudonocardiales</taxon>
        <taxon>Pseudonocardiaceae</taxon>
        <taxon>Pseudonocardia</taxon>
    </lineage>
</organism>
<evidence type="ECO:0008006" key="3">
    <source>
        <dbReference type="Google" id="ProtNLM"/>
    </source>
</evidence>
<evidence type="ECO:0000313" key="1">
    <source>
        <dbReference type="EMBL" id="MCH6165108.1"/>
    </source>
</evidence>
<name>A0ABS9T9A0_9PSEU</name>
<dbReference type="EMBL" id="JAKXMK010000004">
    <property type="protein sequence ID" value="MCH6165108.1"/>
    <property type="molecule type" value="Genomic_DNA"/>
</dbReference>
<keyword evidence="2" id="KW-1185">Reference proteome</keyword>
<reference evidence="1 2" key="1">
    <citation type="submission" date="2022-03" db="EMBL/GenBank/DDBJ databases">
        <title>Pseudonocardia alaer sp. nov., a novel actinomycete isolated from reed forest soil.</title>
        <authorList>
            <person name="Wang L."/>
        </authorList>
    </citation>
    <scope>NUCLEOTIDE SEQUENCE [LARGE SCALE GENOMIC DNA]</scope>
    <source>
        <strain evidence="1 2">Y-16303</strain>
    </source>
</reference>
<protein>
    <recommendedName>
        <fullName evidence="3">Alpha/beta hydrolase family protein</fullName>
    </recommendedName>
</protein>
<comment type="caution">
    <text evidence="1">The sequence shown here is derived from an EMBL/GenBank/DDBJ whole genome shotgun (WGS) entry which is preliminary data.</text>
</comment>
<dbReference type="Proteomes" id="UP001299970">
    <property type="component" value="Unassembled WGS sequence"/>
</dbReference>
<dbReference type="RefSeq" id="WP_241035143.1">
    <property type="nucleotide sequence ID" value="NZ_BAAAJF010000018.1"/>
</dbReference>